<name>A0A444ITP9_9BACT</name>
<comment type="caution">
    <text evidence="2">The sequence shown here is derived from an EMBL/GenBank/DDBJ whole genome shotgun (WGS) entry which is preliminary data.</text>
</comment>
<keyword evidence="1" id="KW-1133">Transmembrane helix</keyword>
<evidence type="ECO:0000313" key="2">
    <source>
        <dbReference type="EMBL" id="RWX44196.1"/>
    </source>
</evidence>
<keyword evidence="3" id="KW-1185">Reference proteome</keyword>
<evidence type="ECO:0000256" key="1">
    <source>
        <dbReference type="SAM" id="Phobius"/>
    </source>
</evidence>
<dbReference type="EMBL" id="MTKO01000100">
    <property type="protein sequence ID" value="RWX44196.1"/>
    <property type="molecule type" value="Genomic_DNA"/>
</dbReference>
<dbReference type="Proteomes" id="UP000287853">
    <property type="component" value="Unassembled WGS sequence"/>
</dbReference>
<feature type="transmembrane region" description="Helical" evidence="1">
    <location>
        <begin position="74"/>
        <end position="96"/>
    </location>
</feature>
<gene>
    <name evidence="2" type="ORF">H206_01981</name>
</gene>
<protein>
    <submittedName>
        <fullName evidence="2">Uncharacterized protein</fullName>
    </submittedName>
</protein>
<accession>A0A444ITP9</accession>
<dbReference type="AlphaFoldDB" id="A0A444ITP9"/>
<keyword evidence="1" id="KW-0472">Membrane</keyword>
<evidence type="ECO:0000313" key="3">
    <source>
        <dbReference type="Proteomes" id="UP000287853"/>
    </source>
</evidence>
<sequence length="117" mass="13478">MPSNNPKVAIAVQKTYAETEKLKQQGQAKMLRGTDDLVKEPRPLGTASQVYNTAKKLYKKIQRDRYKQNVIIKLLNKFIIIFSLIIIEAIIVILYFKLLKLIVKPFVGIVKMLFPFV</sequence>
<reference evidence="2 3" key="1">
    <citation type="submission" date="2017-01" db="EMBL/GenBank/DDBJ databases">
        <title>The cable genome- insights into the physiology and evolution of filamentous bacteria capable of sulfide oxidation via long distance electron transfer.</title>
        <authorList>
            <person name="Schreiber L."/>
            <person name="Bjerg J.T."/>
            <person name="Boggild A."/>
            <person name="Van De Vossenberg J."/>
            <person name="Meysman F."/>
            <person name="Nielsen L.P."/>
            <person name="Schramm A."/>
            <person name="Kjeldsen K.U."/>
        </authorList>
    </citation>
    <scope>NUCLEOTIDE SEQUENCE [LARGE SCALE GENOMIC DNA]</scope>
    <source>
        <strain evidence="2">MCF</strain>
    </source>
</reference>
<proteinExistence type="predicted"/>
<organism evidence="2 3">
    <name type="scientific">Candidatus Electrothrix aarhusensis</name>
    <dbReference type="NCBI Taxonomy" id="1859131"/>
    <lineage>
        <taxon>Bacteria</taxon>
        <taxon>Pseudomonadati</taxon>
        <taxon>Thermodesulfobacteriota</taxon>
        <taxon>Desulfobulbia</taxon>
        <taxon>Desulfobulbales</taxon>
        <taxon>Desulfobulbaceae</taxon>
        <taxon>Candidatus Electrothrix</taxon>
    </lineage>
</organism>
<keyword evidence="1" id="KW-0812">Transmembrane</keyword>